<comment type="caution">
    <text evidence="3">The sequence shown here is derived from an EMBL/GenBank/DDBJ whole genome shotgun (WGS) entry which is preliminary data.</text>
</comment>
<dbReference type="Gene3D" id="3.40.50.880">
    <property type="match status" value="1"/>
</dbReference>
<reference evidence="3 4" key="1">
    <citation type="submission" date="2022-10" db="EMBL/GenBank/DDBJ databases">
        <title>Comparative genomics and taxonomic characterization of three novel marine species of genus Reichenbachiella exhibiting antioxidant and polysaccharide degradation activities.</title>
        <authorList>
            <person name="Muhammad N."/>
            <person name="Lee Y.-J."/>
            <person name="Ko J."/>
            <person name="Kim S.-G."/>
        </authorList>
    </citation>
    <scope>NUCLEOTIDE SEQUENCE [LARGE SCALE GENOMIC DNA]</scope>
    <source>
        <strain evidence="3 4">ABR2-5</strain>
    </source>
</reference>
<name>A0ABT3D002_9BACT</name>
<dbReference type="EMBL" id="JAOYOD010000001">
    <property type="protein sequence ID" value="MCV9389275.1"/>
    <property type="molecule type" value="Genomic_DNA"/>
</dbReference>
<dbReference type="InterPro" id="IPR029062">
    <property type="entry name" value="Class_I_gatase-like"/>
</dbReference>
<accession>A0ABT3D002</accession>
<proteinExistence type="predicted"/>
<evidence type="ECO:0000256" key="1">
    <source>
        <dbReference type="SAM" id="SignalP"/>
    </source>
</evidence>
<keyword evidence="1" id="KW-0732">Signal</keyword>
<evidence type="ECO:0000313" key="3">
    <source>
        <dbReference type="EMBL" id="MCV9389275.1"/>
    </source>
</evidence>
<evidence type="ECO:0000259" key="2">
    <source>
        <dbReference type="Pfam" id="PF06283"/>
    </source>
</evidence>
<dbReference type="Pfam" id="PF06283">
    <property type="entry name" value="ThuA"/>
    <property type="match status" value="1"/>
</dbReference>
<dbReference type="Proteomes" id="UP001300692">
    <property type="component" value="Unassembled WGS sequence"/>
</dbReference>
<dbReference type="RefSeq" id="WP_264140198.1">
    <property type="nucleotide sequence ID" value="NZ_JAOYOD010000001.1"/>
</dbReference>
<feature type="domain" description="ThuA-like" evidence="2">
    <location>
        <begin position="44"/>
        <end position="254"/>
    </location>
</feature>
<keyword evidence="4" id="KW-1185">Reference proteome</keyword>
<evidence type="ECO:0000313" key="4">
    <source>
        <dbReference type="Proteomes" id="UP001300692"/>
    </source>
</evidence>
<protein>
    <submittedName>
        <fullName evidence="3">ThuA domain-containing protein</fullName>
    </submittedName>
</protein>
<dbReference type="PANTHER" id="PTHR40469">
    <property type="entry name" value="SECRETED GLYCOSYL HYDROLASE"/>
    <property type="match status" value="1"/>
</dbReference>
<dbReference type="PANTHER" id="PTHR40469:SF2">
    <property type="entry name" value="GALACTOSE-BINDING DOMAIN-LIKE SUPERFAMILY PROTEIN"/>
    <property type="match status" value="1"/>
</dbReference>
<gene>
    <name evidence="3" type="ORF">N7U62_21600</name>
</gene>
<organism evidence="3 4">
    <name type="scientific">Reichenbachiella ulvae</name>
    <dbReference type="NCBI Taxonomy" id="2980104"/>
    <lineage>
        <taxon>Bacteria</taxon>
        <taxon>Pseudomonadati</taxon>
        <taxon>Bacteroidota</taxon>
        <taxon>Cytophagia</taxon>
        <taxon>Cytophagales</taxon>
        <taxon>Reichenbachiellaceae</taxon>
        <taxon>Reichenbachiella</taxon>
    </lineage>
</organism>
<feature type="signal peptide" evidence="1">
    <location>
        <begin position="1"/>
        <end position="26"/>
    </location>
</feature>
<dbReference type="SUPFAM" id="SSF52317">
    <property type="entry name" value="Class I glutamine amidotransferase-like"/>
    <property type="match status" value="1"/>
</dbReference>
<sequence length="271" mass="30390">MKNRRAFISKAIMAAGGLTISPSVIANTLDSETSLELPSLKGRKVLFIYGGWEGHEPEKFRDYMTPWLQEEGATVEVFNNLEPYTDETLMSSIDLIIQIHTMSKITKEQEKGLLKAVKEGAGMAGWHGGMCDAFRNSVAYQYMTGGQWVAHPGGVIDYSVQIKNKKDAISKGLSNFEMNSEQYYMHVDPNVKVLATTTFDARFNEWIDGCVMPVVWKKMFGKGRIFYTSLGHNLAHVTEVPEAITMIKRGIQWASASKYEAPEKWLSPVYG</sequence>
<feature type="chain" id="PRO_5046153827" evidence="1">
    <location>
        <begin position="27"/>
        <end position="271"/>
    </location>
</feature>
<dbReference type="InterPro" id="IPR029010">
    <property type="entry name" value="ThuA-like"/>
</dbReference>